<evidence type="ECO:0000256" key="2">
    <source>
        <dbReference type="SAM" id="Phobius"/>
    </source>
</evidence>
<proteinExistence type="predicted"/>
<evidence type="ECO:0000313" key="4">
    <source>
        <dbReference type="Proteomes" id="UP001161325"/>
    </source>
</evidence>
<dbReference type="AlphaFoldDB" id="A0AA37V473"/>
<reference evidence="3" key="1">
    <citation type="submission" date="2022-08" db="EMBL/GenBank/DDBJ databases">
        <title>Draft genome sequencing of Roseisolibacter agri AW1220.</title>
        <authorList>
            <person name="Tobiishi Y."/>
            <person name="Tonouchi A."/>
        </authorList>
    </citation>
    <scope>NUCLEOTIDE SEQUENCE</scope>
    <source>
        <strain evidence="3">AW1220</strain>
    </source>
</reference>
<feature type="region of interest" description="Disordered" evidence="1">
    <location>
        <begin position="43"/>
        <end position="84"/>
    </location>
</feature>
<organism evidence="3 4">
    <name type="scientific">Roseisolibacter agri</name>
    <dbReference type="NCBI Taxonomy" id="2014610"/>
    <lineage>
        <taxon>Bacteria</taxon>
        <taxon>Pseudomonadati</taxon>
        <taxon>Gemmatimonadota</taxon>
        <taxon>Gemmatimonadia</taxon>
        <taxon>Gemmatimonadales</taxon>
        <taxon>Gemmatimonadaceae</taxon>
        <taxon>Roseisolibacter</taxon>
    </lineage>
</organism>
<keyword evidence="4" id="KW-1185">Reference proteome</keyword>
<feature type="transmembrane region" description="Helical" evidence="2">
    <location>
        <begin position="16"/>
        <end position="36"/>
    </location>
</feature>
<dbReference type="Proteomes" id="UP001161325">
    <property type="component" value="Unassembled WGS sequence"/>
</dbReference>
<accession>A0AA37V473</accession>
<evidence type="ECO:0000313" key="3">
    <source>
        <dbReference type="EMBL" id="GLC27552.1"/>
    </source>
</evidence>
<dbReference type="RefSeq" id="WP_284351988.1">
    <property type="nucleotide sequence ID" value="NZ_BRXS01000006.1"/>
</dbReference>
<name>A0AA37V473_9BACT</name>
<keyword evidence="2" id="KW-0472">Membrane</keyword>
<keyword evidence="2" id="KW-1133">Transmembrane helix</keyword>
<keyword evidence="2" id="KW-0812">Transmembrane</keyword>
<sequence length="84" mass="8291">MSDVRSESRPAAAPPARALVALGVALLAAVAGAVFVRRAARHMPPLPPAGAQPAAGQPTAPPARQPAAPSAGGGGARPEYPRLQ</sequence>
<protein>
    <submittedName>
        <fullName evidence="3">Uncharacterized protein</fullName>
    </submittedName>
</protein>
<comment type="caution">
    <text evidence="3">The sequence shown here is derived from an EMBL/GenBank/DDBJ whole genome shotgun (WGS) entry which is preliminary data.</text>
</comment>
<dbReference type="EMBL" id="BRXS01000006">
    <property type="protein sequence ID" value="GLC27552.1"/>
    <property type="molecule type" value="Genomic_DNA"/>
</dbReference>
<gene>
    <name evidence="3" type="ORF">rosag_40650</name>
</gene>
<evidence type="ECO:0000256" key="1">
    <source>
        <dbReference type="SAM" id="MobiDB-lite"/>
    </source>
</evidence>